<feature type="region of interest" description="Disordered" evidence="1">
    <location>
        <begin position="1"/>
        <end position="30"/>
    </location>
</feature>
<feature type="non-terminal residue" evidence="2">
    <location>
        <position position="1"/>
    </location>
</feature>
<keyword evidence="3" id="KW-1185">Reference proteome</keyword>
<evidence type="ECO:0000313" key="3">
    <source>
        <dbReference type="Proteomes" id="UP001479290"/>
    </source>
</evidence>
<proteinExistence type="predicted"/>
<name>A0AAW2AQT0_CULAL</name>
<feature type="compositionally biased region" description="Pro residues" evidence="1">
    <location>
        <begin position="20"/>
        <end position="29"/>
    </location>
</feature>
<sequence length="95" mass="10114">PMHAVRHRAGTWASRKCDPPHWPPPPAPGLPVWERGTVGILCGSGQPKPLPNNYLQLGEHSGTQAEKGTPLGARPGDWSRASPTVPLCSLTLPRG</sequence>
<dbReference type="EMBL" id="JAWDJR010000004">
    <property type="protein sequence ID" value="KAK9976081.1"/>
    <property type="molecule type" value="Genomic_DNA"/>
</dbReference>
<dbReference type="Proteomes" id="UP001479290">
    <property type="component" value="Unassembled WGS sequence"/>
</dbReference>
<evidence type="ECO:0000313" key="2">
    <source>
        <dbReference type="EMBL" id="KAK9976081.1"/>
    </source>
</evidence>
<evidence type="ECO:0000256" key="1">
    <source>
        <dbReference type="SAM" id="MobiDB-lite"/>
    </source>
</evidence>
<gene>
    <name evidence="2" type="ORF">ABG768_021296</name>
</gene>
<organism evidence="2 3">
    <name type="scientific">Culter alburnus</name>
    <name type="common">Topmouth culter</name>
    <dbReference type="NCBI Taxonomy" id="194366"/>
    <lineage>
        <taxon>Eukaryota</taxon>
        <taxon>Metazoa</taxon>
        <taxon>Chordata</taxon>
        <taxon>Craniata</taxon>
        <taxon>Vertebrata</taxon>
        <taxon>Euteleostomi</taxon>
        <taxon>Actinopterygii</taxon>
        <taxon>Neopterygii</taxon>
        <taxon>Teleostei</taxon>
        <taxon>Ostariophysi</taxon>
        <taxon>Cypriniformes</taxon>
        <taxon>Xenocyprididae</taxon>
        <taxon>Xenocypridinae</taxon>
        <taxon>Culter</taxon>
    </lineage>
</organism>
<feature type="region of interest" description="Disordered" evidence="1">
    <location>
        <begin position="51"/>
        <end position="95"/>
    </location>
</feature>
<comment type="caution">
    <text evidence="2">The sequence shown here is derived from an EMBL/GenBank/DDBJ whole genome shotgun (WGS) entry which is preliminary data.</text>
</comment>
<dbReference type="AlphaFoldDB" id="A0AAW2AQT0"/>
<accession>A0AAW2AQT0</accession>
<protein>
    <submittedName>
        <fullName evidence="2">Uncharacterized protein</fullName>
    </submittedName>
</protein>
<reference evidence="2 3" key="1">
    <citation type="submission" date="2024-05" db="EMBL/GenBank/DDBJ databases">
        <title>A high-quality chromosomal-level genome assembly of Topmouth culter (Culter alburnus).</title>
        <authorList>
            <person name="Zhao H."/>
        </authorList>
    </citation>
    <scope>NUCLEOTIDE SEQUENCE [LARGE SCALE GENOMIC DNA]</scope>
    <source>
        <strain evidence="2">CATC2023</strain>
        <tissue evidence="2">Muscle</tissue>
    </source>
</reference>